<comment type="caution">
    <text evidence="2">The sequence shown here is derived from an EMBL/GenBank/DDBJ whole genome shotgun (WGS) entry which is preliminary data.</text>
</comment>
<feature type="coiled-coil region" evidence="1">
    <location>
        <begin position="116"/>
        <end position="156"/>
    </location>
</feature>
<name>A0ABR2KYK2_9EUKA</name>
<dbReference type="EMBL" id="JAPFFF010000002">
    <property type="protein sequence ID" value="KAK8896200.1"/>
    <property type="molecule type" value="Genomic_DNA"/>
</dbReference>
<protein>
    <submittedName>
        <fullName evidence="2">Uncharacterized protein</fullName>
    </submittedName>
</protein>
<keyword evidence="3" id="KW-1185">Reference proteome</keyword>
<dbReference type="Proteomes" id="UP001470230">
    <property type="component" value="Unassembled WGS sequence"/>
</dbReference>
<sequence>MCTSAFDDYVDDQYRDLVYHNLNLHYTYANDPPQQFYQILNEHKSLMKLIGKTYQKWNKFDILNTHLGFYRFQVNGFDFNSLYEESKLWEQRYRLFLYSPLALKAALSSGDITKQNENVSIQLASFDEKRTRLENNQNFMNQYRQYSRNMNEEDKEIFLCELVGHCDQPEDIQEHLQVKNDWIRNGNDWFDWNQRIQFEQTMNQTYGLDNRARRIRTVFNQVTPEVNRKIDDLKTILLTNYSDKFTPVDLTQIETIDFKDDGNGLLSYLEGEKIYQEFLTLMPPNKFPPTFKQYIGNQDVHTALTNMRNLFNQKNGFAKTIIGDTELKRAIEEYNEVVDINDRYSIEKILYLEKPTTSIELTQKFRRMLQERVNGIDRDDLLEKTLNEIWRPLFPQDMSVASTWRTEWEGNFNAITAIRKLARYYKFYYQVQPWLEFNLKKFVQANNNSIDQAYNVLSSFYNTFISTYNQWQNSTALKGYLNEYKNEFGGTIELAGNYFFGKLKADFNHALEFFKAY</sequence>
<accession>A0ABR2KYK2</accession>
<reference evidence="2 3" key="1">
    <citation type="submission" date="2024-04" db="EMBL/GenBank/DDBJ databases">
        <title>Tritrichomonas musculus Genome.</title>
        <authorList>
            <person name="Alves-Ferreira E."/>
            <person name="Grigg M."/>
            <person name="Lorenzi H."/>
            <person name="Galac M."/>
        </authorList>
    </citation>
    <scope>NUCLEOTIDE SEQUENCE [LARGE SCALE GENOMIC DNA]</scope>
    <source>
        <strain evidence="2 3">EAF2021</strain>
    </source>
</reference>
<gene>
    <name evidence="2" type="ORF">M9Y10_014095</name>
</gene>
<proteinExistence type="predicted"/>
<evidence type="ECO:0000313" key="2">
    <source>
        <dbReference type="EMBL" id="KAK8896200.1"/>
    </source>
</evidence>
<keyword evidence="1" id="KW-0175">Coiled coil</keyword>
<evidence type="ECO:0000313" key="3">
    <source>
        <dbReference type="Proteomes" id="UP001470230"/>
    </source>
</evidence>
<evidence type="ECO:0000256" key="1">
    <source>
        <dbReference type="SAM" id="Coils"/>
    </source>
</evidence>
<organism evidence="2 3">
    <name type="scientific">Tritrichomonas musculus</name>
    <dbReference type="NCBI Taxonomy" id="1915356"/>
    <lineage>
        <taxon>Eukaryota</taxon>
        <taxon>Metamonada</taxon>
        <taxon>Parabasalia</taxon>
        <taxon>Tritrichomonadida</taxon>
        <taxon>Tritrichomonadidae</taxon>
        <taxon>Tritrichomonas</taxon>
    </lineage>
</organism>